<organism evidence="2 3">
    <name type="scientific">Microbotryum silenes-dioicae</name>
    <dbReference type="NCBI Taxonomy" id="796604"/>
    <lineage>
        <taxon>Eukaryota</taxon>
        <taxon>Fungi</taxon>
        <taxon>Dikarya</taxon>
        <taxon>Basidiomycota</taxon>
        <taxon>Pucciniomycotina</taxon>
        <taxon>Microbotryomycetes</taxon>
        <taxon>Microbotryales</taxon>
        <taxon>Microbotryaceae</taxon>
        <taxon>Microbotryum</taxon>
    </lineage>
</organism>
<evidence type="ECO:0000313" key="3">
    <source>
        <dbReference type="Proteomes" id="UP000249464"/>
    </source>
</evidence>
<gene>
    <name evidence="2" type="primary">BQ5605_C036g11533</name>
    <name evidence="2" type="ORF">BQ5605_C036G11533</name>
</gene>
<reference evidence="2 3" key="1">
    <citation type="submission" date="2016-11" db="EMBL/GenBank/DDBJ databases">
        <authorList>
            <person name="Jaros S."/>
            <person name="Januszkiewicz K."/>
            <person name="Wedrychowicz H."/>
        </authorList>
    </citation>
    <scope>NUCLEOTIDE SEQUENCE [LARGE SCALE GENOMIC DNA]</scope>
</reference>
<feature type="compositionally biased region" description="Polar residues" evidence="1">
    <location>
        <begin position="1"/>
        <end position="13"/>
    </location>
</feature>
<proteinExistence type="predicted"/>
<dbReference type="AlphaFoldDB" id="A0A2X0MJZ1"/>
<keyword evidence="3" id="KW-1185">Reference proteome</keyword>
<evidence type="ECO:0000313" key="2">
    <source>
        <dbReference type="EMBL" id="SGY95999.1"/>
    </source>
</evidence>
<feature type="region of interest" description="Disordered" evidence="1">
    <location>
        <begin position="1"/>
        <end position="44"/>
    </location>
</feature>
<evidence type="ECO:0000256" key="1">
    <source>
        <dbReference type="SAM" id="MobiDB-lite"/>
    </source>
</evidence>
<name>A0A2X0MJZ1_9BASI</name>
<sequence>MSSKVKNRASQPSVADKVNTKTVKKPGQGRTTPSDSTQDAQVAI</sequence>
<accession>A0A2X0MJZ1</accession>
<feature type="compositionally biased region" description="Polar residues" evidence="1">
    <location>
        <begin position="29"/>
        <end position="44"/>
    </location>
</feature>
<dbReference type="EMBL" id="FQNC01000063">
    <property type="protein sequence ID" value="SGY95999.1"/>
    <property type="molecule type" value="Genomic_DNA"/>
</dbReference>
<dbReference type="Proteomes" id="UP000249464">
    <property type="component" value="Unassembled WGS sequence"/>
</dbReference>
<protein>
    <submittedName>
        <fullName evidence="2">BQ5605_C036g11533 protein</fullName>
    </submittedName>
</protein>